<dbReference type="Gene3D" id="2.60.40.10">
    <property type="entry name" value="Immunoglobulins"/>
    <property type="match status" value="1"/>
</dbReference>
<feature type="domain" description="Apiosidase-like catalytic" evidence="1">
    <location>
        <begin position="100"/>
        <end position="369"/>
    </location>
</feature>
<dbReference type="Gene3D" id="3.20.20.80">
    <property type="entry name" value="Glycosidases"/>
    <property type="match status" value="1"/>
</dbReference>
<evidence type="ECO:0000259" key="2">
    <source>
        <dbReference type="Pfam" id="PF16586"/>
    </source>
</evidence>
<evidence type="ECO:0000259" key="1">
    <source>
        <dbReference type="Pfam" id="PF13204"/>
    </source>
</evidence>
<evidence type="ECO:0000313" key="4">
    <source>
        <dbReference type="EMBL" id="MFD2117581.1"/>
    </source>
</evidence>
<feature type="domain" description="DUF5605" evidence="3">
    <location>
        <begin position="414"/>
        <end position="484"/>
    </location>
</feature>
<dbReference type="RefSeq" id="WP_377774828.1">
    <property type="nucleotide sequence ID" value="NZ_JBHUHO010000041.1"/>
</dbReference>
<organism evidence="4 5">
    <name type="scientific">Paenibacillus yanchengensis</name>
    <dbReference type="NCBI Taxonomy" id="2035833"/>
    <lineage>
        <taxon>Bacteria</taxon>
        <taxon>Bacillati</taxon>
        <taxon>Bacillota</taxon>
        <taxon>Bacilli</taxon>
        <taxon>Bacillales</taxon>
        <taxon>Paenibacillaceae</taxon>
        <taxon>Paenibacillus</taxon>
    </lineage>
</organism>
<reference evidence="5" key="1">
    <citation type="journal article" date="2019" name="Int. J. Syst. Evol. Microbiol.">
        <title>The Global Catalogue of Microorganisms (GCM) 10K type strain sequencing project: providing services to taxonomists for standard genome sequencing and annotation.</title>
        <authorList>
            <consortium name="The Broad Institute Genomics Platform"/>
            <consortium name="The Broad Institute Genome Sequencing Center for Infectious Disease"/>
            <person name="Wu L."/>
            <person name="Ma J."/>
        </authorList>
    </citation>
    <scope>NUCLEOTIDE SEQUENCE [LARGE SCALE GENOMIC DNA]</scope>
    <source>
        <strain evidence="5">GH52</strain>
    </source>
</reference>
<evidence type="ECO:0000313" key="5">
    <source>
        <dbReference type="Proteomes" id="UP001597362"/>
    </source>
</evidence>
<dbReference type="Proteomes" id="UP001597362">
    <property type="component" value="Unassembled WGS sequence"/>
</dbReference>
<dbReference type="EMBL" id="JBHUHO010000041">
    <property type="protein sequence ID" value="MFD2117581.1"/>
    <property type="molecule type" value="Genomic_DNA"/>
</dbReference>
<evidence type="ECO:0000259" key="3">
    <source>
        <dbReference type="Pfam" id="PF18310"/>
    </source>
</evidence>
<dbReference type="Pfam" id="PF16586">
    <property type="entry name" value="DUF5060"/>
    <property type="match status" value="1"/>
</dbReference>
<accession>A0ABW4YPI1</accession>
<protein>
    <submittedName>
        <fullName evidence="4">DUF5060 domain-containing protein</fullName>
    </submittedName>
</protein>
<dbReference type="InterPro" id="IPR013783">
    <property type="entry name" value="Ig-like_fold"/>
</dbReference>
<gene>
    <name evidence="4" type="ORF">ACFSJH_17775</name>
</gene>
<feature type="domain" description="DUF5060" evidence="2">
    <location>
        <begin position="7"/>
        <end position="73"/>
    </location>
</feature>
<dbReference type="InterPro" id="IPR032260">
    <property type="entry name" value="DUF5060"/>
</dbReference>
<dbReference type="InterPro" id="IPR025277">
    <property type="entry name" value="Apiosidase-like_cat_dom"/>
</dbReference>
<name>A0ABW4YPI1_9BACL</name>
<dbReference type="PANTHER" id="PTHR37836">
    <property type="entry name" value="LMO1036 PROTEIN"/>
    <property type="match status" value="1"/>
</dbReference>
<sequence>MQTKQVIERWGMFELTLLGPSTGNPYKDVNLQAVFRYNGREQTITGFYDGDGIYKIRFMPNVVGEWTYQTISNASELAGQVGSFTCSEPSAGNHGPVQVKNEQQFVYADGTSYFPFGTTCYAWTHQPEALQQQTLRTLQSSPFNKIRMCIFPKNYSFNKEETVLFPFNGSETDGFDWTTFNPQFFALLEERLLELQQMGIEADLILFHPYDKGRWGFDRMDADTDDFYLKYVLARLGAFRNVWWSLANEYDFMKEKTMADWDRLFLIVRENDPYVHLRSIHNGTKMYDHQSIKFYDHTHPWVTHCSIQHWDVTLAAIWRNQFKKPIVIDECCYEGNVPQRWGNVSGQEMVRRVWDGVTRGAFVTHGETYVHPEDEIWWAKGGSLYGESPERINYLRQILAEAPKNYTVMPHIYDVPTIGIEGEYYLQYYGLHQPLYRTIELPEDATFRIEVIDTWGMNVVSNEEGMSGTCRIKVGGVGDRAVRIVKMK</sequence>
<dbReference type="Gene3D" id="2.60.40.3950">
    <property type="match status" value="1"/>
</dbReference>
<dbReference type="Pfam" id="PF18310">
    <property type="entry name" value="DUF5605"/>
    <property type="match status" value="1"/>
</dbReference>
<dbReference type="PANTHER" id="PTHR37836:SF2">
    <property type="entry name" value="DUF4038 DOMAIN-CONTAINING PROTEIN"/>
    <property type="match status" value="1"/>
</dbReference>
<dbReference type="InterPro" id="IPR017853">
    <property type="entry name" value="GH"/>
</dbReference>
<dbReference type="InterPro" id="IPR041239">
    <property type="entry name" value="DUF5605"/>
</dbReference>
<proteinExistence type="predicted"/>
<keyword evidence="5" id="KW-1185">Reference proteome</keyword>
<dbReference type="Pfam" id="PF13204">
    <property type="entry name" value="Apiosidase"/>
    <property type="match status" value="1"/>
</dbReference>
<dbReference type="SUPFAM" id="SSF51445">
    <property type="entry name" value="(Trans)glycosidases"/>
    <property type="match status" value="1"/>
</dbReference>
<comment type="caution">
    <text evidence="4">The sequence shown here is derived from an EMBL/GenBank/DDBJ whole genome shotgun (WGS) entry which is preliminary data.</text>
</comment>